<comment type="caution">
    <text evidence="1">The sequence shown here is derived from an EMBL/GenBank/DDBJ whole genome shotgun (WGS) entry which is preliminary data.</text>
</comment>
<evidence type="ECO:0000313" key="1">
    <source>
        <dbReference type="EMBL" id="MDO6458040.1"/>
    </source>
</evidence>
<accession>A0AAW7XZL7</accession>
<dbReference type="AlphaFoldDB" id="A0AAW7XZL7"/>
<dbReference type="RefSeq" id="WP_303494855.1">
    <property type="nucleotide sequence ID" value="NZ_JAUOPJ010000010.1"/>
</dbReference>
<gene>
    <name evidence="1" type="ORF">Q4494_13200</name>
</gene>
<sequence length="93" mass="10536">MNAHHSAGMKGQLMKRVRVRGDGSTAEFHLKEFDENGPIRAEIVVASVDELRTLKKANKLLAVRMEGPPNPGRTQNQVNLVPWREIEDFDWEA</sequence>
<dbReference type="EMBL" id="JAUOPJ010000010">
    <property type="protein sequence ID" value="MDO6458040.1"/>
    <property type="molecule type" value="Genomic_DNA"/>
</dbReference>
<organism evidence="1 2">
    <name type="scientific">Celeribacter halophilus</name>
    <dbReference type="NCBI Taxonomy" id="576117"/>
    <lineage>
        <taxon>Bacteria</taxon>
        <taxon>Pseudomonadati</taxon>
        <taxon>Pseudomonadota</taxon>
        <taxon>Alphaproteobacteria</taxon>
        <taxon>Rhodobacterales</taxon>
        <taxon>Roseobacteraceae</taxon>
        <taxon>Celeribacter</taxon>
    </lineage>
</organism>
<evidence type="ECO:0000313" key="2">
    <source>
        <dbReference type="Proteomes" id="UP001169823"/>
    </source>
</evidence>
<reference evidence="1" key="1">
    <citation type="submission" date="2023-07" db="EMBL/GenBank/DDBJ databases">
        <title>Genome content predicts the carbon catabolic preferences of heterotrophic bacteria.</title>
        <authorList>
            <person name="Gralka M."/>
        </authorList>
    </citation>
    <scope>NUCLEOTIDE SEQUENCE</scope>
    <source>
        <strain evidence="1">I2M02</strain>
    </source>
</reference>
<dbReference type="Proteomes" id="UP001169823">
    <property type="component" value="Unassembled WGS sequence"/>
</dbReference>
<name>A0AAW7XZL7_9RHOB</name>
<proteinExistence type="predicted"/>
<protein>
    <submittedName>
        <fullName evidence="1">Uncharacterized protein</fullName>
    </submittedName>
</protein>